<organism evidence="1 2">
    <name type="scientific">Azonexus fungiphilus</name>
    <dbReference type="NCBI Taxonomy" id="146940"/>
    <lineage>
        <taxon>Bacteria</taxon>
        <taxon>Pseudomonadati</taxon>
        <taxon>Pseudomonadota</taxon>
        <taxon>Betaproteobacteria</taxon>
        <taxon>Rhodocyclales</taxon>
        <taxon>Azonexaceae</taxon>
        <taxon>Azonexus</taxon>
    </lineage>
</organism>
<sequence length="65" mass="7558">MSQYVTPSNPELAKLVKSLPQWAREYFEERAGILEYEANFPRPQAEELAWGEVQSLIDRHSPKPK</sequence>
<dbReference type="EMBL" id="RBXP01000011">
    <property type="protein sequence ID" value="RKT60805.1"/>
    <property type="molecule type" value="Genomic_DNA"/>
</dbReference>
<proteinExistence type="predicted"/>
<dbReference type="AlphaFoldDB" id="A0A495WJB6"/>
<accession>A0A495WJB6</accession>
<protein>
    <submittedName>
        <fullName evidence="1">Uncharacterized protein</fullName>
    </submittedName>
</protein>
<dbReference type="Proteomes" id="UP000270626">
    <property type="component" value="Unassembled WGS sequence"/>
</dbReference>
<name>A0A495WJB6_9RHOO</name>
<evidence type="ECO:0000313" key="2">
    <source>
        <dbReference type="Proteomes" id="UP000270626"/>
    </source>
</evidence>
<comment type="caution">
    <text evidence="1">The sequence shown here is derived from an EMBL/GenBank/DDBJ whole genome shotgun (WGS) entry which is preliminary data.</text>
</comment>
<reference evidence="1 2" key="1">
    <citation type="submission" date="2018-10" db="EMBL/GenBank/DDBJ databases">
        <title>Genomic Encyclopedia of Type Strains, Phase IV (KMG-IV): sequencing the most valuable type-strain genomes for metagenomic binning, comparative biology and taxonomic classification.</title>
        <authorList>
            <person name="Goeker M."/>
        </authorList>
    </citation>
    <scope>NUCLEOTIDE SEQUENCE [LARGE SCALE GENOMIC DNA]</scope>
    <source>
        <strain evidence="1 2">DSM 23841</strain>
    </source>
</reference>
<keyword evidence="2" id="KW-1185">Reference proteome</keyword>
<evidence type="ECO:0000313" key="1">
    <source>
        <dbReference type="EMBL" id="RKT60805.1"/>
    </source>
</evidence>
<gene>
    <name evidence="1" type="ORF">DFR40_0952</name>
</gene>